<name>A0AAN8ZSI7_HALRR</name>
<dbReference type="PANTHER" id="PTHR24379">
    <property type="entry name" value="KRAB AND ZINC FINGER DOMAIN-CONTAINING"/>
    <property type="match status" value="1"/>
</dbReference>
<organism evidence="8 9">
    <name type="scientific">Halocaridina rubra</name>
    <name type="common">Hawaiian red shrimp</name>
    <dbReference type="NCBI Taxonomy" id="373956"/>
    <lineage>
        <taxon>Eukaryota</taxon>
        <taxon>Metazoa</taxon>
        <taxon>Ecdysozoa</taxon>
        <taxon>Arthropoda</taxon>
        <taxon>Crustacea</taxon>
        <taxon>Multicrustacea</taxon>
        <taxon>Malacostraca</taxon>
        <taxon>Eumalacostraca</taxon>
        <taxon>Eucarida</taxon>
        <taxon>Decapoda</taxon>
        <taxon>Pleocyemata</taxon>
        <taxon>Caridea</taxon>
        <taxon>Atyoidea</taxon>
        <taxon>Atyidae</taxon>
        <taxon>Halocaridina</taxon>
    </lineage>
</organism>
<dbReference type="InterPro" id="IPR036236">
    <property type="entry name" value="Znf_C2H2_sf"/>
</dbReference>
<protein>
    <recommendedName>
        <fullName evidence="7">C2H2-type domain-containing protein</fullName>
    </recommendedName>
</protein>
<keyword evidence="9" id="KW-1185">Reference proteome</keyword>
<dbReference type="EMBL" id="JAXCGZ010024175">
    <property type="protein sequence ID" value="KAK6996582.1"/>
    <property type="molecule type" value="Genomic_DNA"/>
</dbReference>
<dbReference type="GO" id="GO:0005634">
    <property type="term" value="C:nucleus"/>
    <property type="evidence" value="ECO:0007669"/>
    <property type="project" value="TreeGrafter"/>
</dbReference>
<proteinExistence type="predicted"/>
<sequence>MHLKLHAYKQKNRKAEGNDNNRKNLQGKHDSTAENHYRNLVKKTCFIKLKYECGLCEETLANESQLDSHIEFHYNETRQTEMSRFNVMITKGSDDANMYKCKICHEKFKMRCKLKLHMVKHSECKEYKCSVCNKDYKYKKNLRTHMNRVHGEYLVSGSQGDQTTKKELKCKEMYGSKCDVKVHRKTAHGKTTLVRNDKESETEQRALYRRLKYIRITKNVYDCNICKERIKLDELSPHAEKHIGLHSY</sequence>
<keyword evidence="1" id="KW-0479">Metal-binding</keyword>
<feature type="compositionally biased region" description="Basic and acidic residues" evidence="6">
    <location>
        <begin position="13"/>
        <end position="31"/>
    </location>
</feature>
<feature type="domain" description="C2H2-type" evidence="7">
    <location>
        <begin position="127"/>
        <end position="150"/>
    </location>
</feature>
<dbReference type="PANTHER" id="PTHR24379:SF127">
    <property type="entry name" value="BLOODY FINGERS-RELATED"/>
    <property type="match status" value="1"/>
</dbReference>
<dbReference type="PROSITE" id="PS00028">
    <property type="entry name" value="ZINC_FINGER_C2H2_1"/>
    <property type="match status" value="3"/>
</dbReference>
<keyword evidence="4" id="KW-0862">Zinc</keyword>
<dbReference type="Pfam" id="PF12874">
    <property type="entry name" value="zf-met"/>
    <property type="match status" value="1"/>
</dbReference>
<comment type="caution">
    <text evidence="8">The sequence shown here is derived from an EMBL/GenBank/DDBJ whole genome shotgun (WGS) entry which is preliminary data.</text>
</comment>
<evidence type="ECO:0000256" key="5">
    <source>
        <dbReference type="PROSITE-ProRule" id="PRU00042"/>
    </source>
</evidence>
<dbReference type="SUPFAM" id="SSF57667">
    <property type="entry name" value="beta-beta-alpha zinc fingers"/>
    <property type="match status" value="1"/>
</dbReference>
<reference evidence="8 9" key="1">
    <citation type="submission" date="2023-11" db="EMBL/GenBank/DDBJ databases">
        <title>Halocaridina rubra genome assembly.</title>
        <authorList>
            <person name="Smith C."/>
        </authorList>
    </citation>
    <scope>NUCLEOTIDE SEQUENCE [LARGE SCALE GENOMIC DNA]</scope>
    <source>
        <strain evidence="8">EP-1</strain>
        <tissue evidence="8">Whole</tissue>
    </source>
</reference>
<evidence type="ECO:0000313" key="9">
    <source>
        <dbReference type="Proteomes" id="UP001381693"/>
    </source>
</evidence>
<feature type="region of interest" description="Disordered" evidence="6">
    <location>
        <begin position="1"/>
        <end position="31"/>
    </location>
</feature>
<evidence type="ECO:0000313" key="8">
    <source>
        <dbReference type="EMBL" id="KAK6996582.1"/>
    </source>
</evidence>
<evidence type="ECO:0000256" key="4">
    <source>
        <dbReference type="ARBA" id="ARBA00022833"/>
    </source>
</evidence>
<feature type="domain" description="C2H2-type" evidence="7">
    <location>
        <begin position="99"/>
        <end position="126"/>
    </location>
</feature>
<keyword evidence="2" id="KW-0677">Repeat</keyword>
<evidence type="ECO:0000256" key="1">
    <source>
        <dbReference type="ARBA" id="ARBA00022723"/>
    </source>
</evidence>
<feature type="non-terminal residue" evidence="8">
    <location>
        <position position="248"/>
    </location>
</feature>
<evidence type="ECO:0000256" key="2">
    <source>
        <dbReference type="ARBA" id="ARBA00022737"/>
    </source>
</evidence>
<feature type="compositionally biased region" description="Basic residues" evidence="6">
    <location>
        <begin position="1"/>
        <end position="12"/>
    </location>
</feature>
<dbReference type="GO" id="GO:0000981">
    <property type="term" value="F:DNA-binding transcription factor activity, RNA polymerase II-specific"/>
    <property type="evidence" value="ECO:0007669"/>
    <property type="project" value="TreeGrafter"/>
</dbReference>
<evidence type="ECO:0000256" key="6">
    <source>
        <dbReference type="SAM" id="MobiDB-lite"/>
    </source>
</evidence>
<dbReference type="SMART" id="SM00355">
    <property type="entry name" value="ZnF_C2H2"/>
    <property type="match status" value="4"/>
</dbReference>
<evidence type="ECO:0000259" key="7">
    <source>
        <dbReference type="PROSITE" id="PS50157"/>
    </source>
</evidence>
<dbReference type="GO" id="GO:0000977">
    <property type="term" value="F:RNA polymerase II transcription regulatory region sequence-specific DNA binding"/>
    <property type="evidence" value="ECO:0007669"/>
    <property type="project" value="TreeGrafter"/>
</dbReference>
<dbReference type="Proteomes" id="UP001381693">
    <property type="component" value="Unassembled WGS sequence"/>
</dbReference>
<dbReference type="GO" id="GO:0008270">
    <property type="term" value="F:zinc ion binding"/>
    <property type="evidence" value="ECO:0007669"/>
    <property type="project" value="UniProtKB-KW"/>
</dbReference>
<dbReference type="InterPro" id="IPR013087">
    <property type="entry name" value="Znf_C2H2_type"/>
</dbReference>
<keyword evidence="3 5" id="KW-0863">Zinc-finger</keyword>
<accession>A0AAN8ZSI7</accession>
<gene>
    <name evidence="8" type="ORF">SK128_008340</name>
</gene>
<dbReference type="PROSITE" id="PS50157">
    <property type="entry name" value="ZINC_FINGER_C2H2_2"/>
    <property type="match status" value="3"/>
</dbReference>
<feature type="domain" description="C2H2-type" evidence="7">
    <location>
        <begin position="51"/>
        <end position="78"/>
    </location>
</feature>
<dbReference type="Pfam" id="PF00096">
    <property type="entry name" value="zf-C2H2"/>
    <property type="match status" value="1"/>
</dbReference>
<evidence type="ECO:0000256" key="3">
    <source>
        <dbReference type="ARBA" id="ARBA00022771"/>
    </source>
</evidence>
<dbReference type="AlphaFoldDB" id="A0AAN8ZSI7"/>
<dbReference type="Gene3D" id="3.30.160.60">
    <property type="entry name" value="Classic Zinc Finger"/>
    <property type="match status" value="1"/>
</dbReference>